<feature type="transmembrane region" description="Helical" evidence="8">
    <location>
        <begin position="146"/>
        <end position="169"/>
    </location>
</feature>
<dbReference type="Proteomes" id="UP000279089">
    <property type="component" value="Unassembled WGS sequence"/>
</dbReference>
<evidence type="ECO:0000256" key="5">
    <source>
        <dbReference type="ARBA" id="ARBA00022692"/>
    </source>
</evidence>
<dbReference type="SUPFAM" id="SSF103473">
    <property type="entry name" value="MFS general substrate transporter"/>
    <property type="match status" value="1"/>
</dbReference>
<dbReference type="GO" id="GO:0055056">
    <property type="term" value="F:D-glucose transmembrane transporter activity"/>
    <property type="evidence" value="ECO:0007669"/>
    <property type="project" value="InterPro"/>
</dbReference>
<dbReference type="EMBL" id="RMBX01000002">
    <property type="protein sequence ID" value="RPD42452.1"/>
    <property type="molecule type" value="Genomic_DNA"/>
</dbReference>
<comment type="similarity">
    <text evidence="3">Belongs to the major facilitator superfamily. FHS transporter (TC 2.A.1.7) family.</text>
</comment>
<feature type="transmembrane region" description="Helical" evidence="8">
    <location>
        <begin position="291"/>
        <end position="311"/>
    </location>
</feature>
<organism evidence="10 11">
    <name type="scientific">Chitinophaga barathri</name>
    <dbReference type="NCBI Taxonomy" id="1647451"/>
    <lineage>
        <taxon>Bacteria</taxon>
        <taxon>Pseudomonadati</taxon>
        <taxon>Bacteroidota</taxon>
        <taxon>Chitinophagia</taxon>
        <taxon>Chitinophagales</taxon>
        <taxon>Chitinophagaceae</taxon>
        <taxon>Chitinophaga</taxon>
    </lineage>
</organism>
<evidence type="ECO:0000256" key="7">
    <source>
        <dbReference type="ARBA" id="ARBA00023136"/>
    </source>
</evidence>
<keyword evidence="7 8" id="KW-0472">Membrane</keyword>
<proteinExistence type="inferred from homology"/>
<dbReference type="GO" id="GO:0005354">
    <property type="term" value="F:galactose transmembrane transporter activity"/>
    <property type="evidence" value="ECO:0007669"/>
    <property type="project" value="InterPro"/>
</dbReference>
<evidence type="ECO:0000259" key="9">
    <source>
        <dbReference type="PROSITE" id="PS50850"/>
    </source>
</evidence>
<sequence length="432" mass="46216">MSDKTATVAAPRGNYKQAMFIIATLFFIFGFVTWLNSVLIPFLKQACELTDVVAYLVAFAFYVSYVVMAIPSSMILKKIGFPKGMSLGLFIIAVGSVIFIPAAQMRSYPLFLLGLFTQGTGLALLQTASNPYVTILGPIESAAKRISIMGICNKLAGIIGIFVLAKLLFSDTEAVSAKIDTLTGAAREAELDLLASRLIMPYAIMAVVLVLLAVFVRKAHLPEIDQEDETPVQAAATGADQYGRTSVFGIPYLMLGVLSLFLYVGVEVLAIDTLALYGEYTGLAKNVAANLAIYCLFAFGVGYLLGVALVPKVLNQKTALMICAILGLVFTAGALLTSGNISIAFIILLSFAHSLMWPGIWPLAINKLGKFTKTGSALLIMGIGGGAILPLIYGAFVDAIGGNRQLPYVIMIPCYLVIFYFAWKGHKKGLPA</sequence>
<feature type="transmembrane region" description="Helical" evidence="8">
    <location>
        <begin position="108"/>
        <end position="125"/>
    </location>
</feature>
<dbReference type="InterPro" id="IPR036259">
    <property type="entry name" value="MFS_trans_sf"/>
</dbReference>
<dbReference type="PROSITE" id="PS50850">
    <property type="entry name" value="MFS"/>
    <property type="match status" value="1"/>
</dbReference>
<dbReference type="InterPro" id="IPR050375">
    <property type="entry name" value="MFS_TsgA-like"/>
</dbReference>
<keyword evidence="5 8" id="KW-0812">Transmembrane</keyword>
<evidence type="ECO:0000313" key="11">
    <source>
        <dbReference type="Proteomes" id="UP000279089"/>
    </source>
</evidence>
<evidence type="ECO:0000313" key="10">
    <source>
        <dbReference type="EMBL" id="RPD42452.1"/>
    </source>
</evidence>
<protein>
    <submittedName>
        <fullName evidence="10">Glucose/galactose MFS transporter</fullName>
    </submittedName>
</protein>
<reference evidence="11" key="1">
    <citation type="submission" date="2018-11" db="EMBL/GenBank/DDBJ databases">
        <title>Chitinophaga lutea sp.nov., isolate from arsenic contaminated soil.</title>
        <authorList>
            <person name="Zong Y."/>
        </authorList>
    </citation>
    <scope>NUCLEOTIDE SEQUENCE [LARGE SCALE GENOMIC DNA]</scope>
    <source>
        <strain evidence="11">YLT18</strain>
    </source>
</reference>
<evidence type="ECO:0000256" key="8">
    <source>
        <dbReference type="SAM" id="Phobius"/>
    </source>
</evidence>
<comment type="caution">
    <text evidence="10">The sequence shown here is derived from an EMBL/GenBank/DDBJ whole genome shotgun (WGS) entry which is preliminary data.</text>
</comment>
<dbReference type="Gene3D" id="1.20.1250.20">
    <property type="entry name" value="MFS general substrate transporter like domains"/>
    <property type="match status" value="2"/>
</dbReference>
<dbReference type="PANTHER" id="PTHR43702:SF12">
    <property type="entry name" value="N-ACETYL GLUCOSAMINE TRANSPORTER NAGP"/>
    <property type="match status" value="1"/>
</dbReference>
<feature type="transmembrane region" description="Helical" evidence="8">
    <location>
        <begin position="343"/>
        <end position="365"/>
    </location>
</feature>
<evidence type="ECO:0000256" key="2">
    <source>
        <dbReference type="ARBA" id="ARBA00004429"/>
    </source>
</evidence>
<feature type="transmembrane region" description="Helical" evidence="8">
    <location>
        <begin position="377"/>
        <end position="400"/>
    </location>
</feature>
<feature type="transmembrane region" description="Helical" evidence="8">
    <location>
        <begin position="52"/>
        <end position="72"/>
    </location>
</feature>
<feature type="transmembrane region" description="Helical" evidence="8">
    <location>
        <begin position="318"/>
        <end position="337"/>
    </location>
</feature>
<gene>
    <name evidence="10" type="primary">gluP</name>
    <name evidence="10" type="ORF">EG028_04555</name>
</gene>
<evidence type="ECO:0000256" key="1">
    <source>
        <dbReference type="ARBA" id="ARBA00003321"/>
    </source>
</evidence>
<keyword evidence="4" id="KW-1003">Cell membrane</keyword>
<evidence type="ECO:0000256" key="3">
    <source>
        <dbReference type="ARBA" id="ARBA00009120"/>
    </source>
</evidence>
<dbReference type="AlphaFoldDB" id="A0A3N4MEN8"/>
<dbReference type="NCBIfam" id="TIGR01272">
    <property type="entry name" value="gluP"/>
    <property type="match status" value="1"/>
</dbReference>
<feature type="transmembrane region" description="Helical" evidence="8">
    <location>
        <begin position="199"/>
        <end position="216"/>
    </location>
</feature>
<dbReference type="Pfam" id="PF07690">
    <property type="entry name" value="MFS_1"/>
    <property type="match status" value="1"/>
</dbReference>
<feature type="transmembrane region" description="Helical" evidence="8">
    <location>
        <begin position="406"/>
        <end position="423"/>
    </location>
</feature>
<keyword evidence="6 8" id="KW-1133">Transmembrane helix</keyword>
<feature type="transmembrane region" description="Helical" evidence="8">
    <location>
        <begin position="84"/>
        <end position="102"/>
    </location>
</feature>
<feature type="transmembrane region" description="Helical" evidence="8">
    <location>
        <begin position="252"/>
        <end position="271"/>
    </location>
</feature>
<accession>A0A3N4MEN8</accession>
<dbReference type="InterPro" id="IPR005964">
    <property type="entry name" value="Glc/Gal_transptr_bac"/>
</dbReference>
<evidence type="ECO:0000256" key="4">
    <source>
        <dbReference type="ARBA" id="ARBA00022475"/>
    </source>
</evidence>
<feature type="transmembrane region" description="Helical" evidence="8">
    <location>
        <begin position="20"/>
        <end position="40"/>
    </location>
</feature>
<name>A0A3N4MEN8_9BACT</name>
<comment type="subcellular location">
    <subcellularLocation>
        <location evidence="2">Cell inner membrane</location>
        <topology evidence="2">Multi-pass membrane protein</topology>
    </subcellularLocation>
</comment>
<dbReference type="RefSeq" id="WP_120515402.1">
    <property type="nucleotide sequence ID" value="NZ_QXZY01000003.1"/>
</dbReference>
<dbReference type="GO" id="GO:0005886">
    <property type="term" value="C:plasma membrane"/>
    <property type="evidence" value="ECO:0007669"/>
    <property type="project" value="UniProtKB-SubCell"/>
</dbReference>
<dbReference type="CDD" id="cd17394">
    <property type="entry name" value="MFS_FucP_like"/>
    <property type="match status" value="1"/>
</dbReference>
<dbReference type="OrthoDB" id="9795150at2"/>
<dbReference type="PANTHER" id="PTHR43702">
    <property type="entry name" value="L-FUCOSE-PROTON SYMPORTER"/>
    <property type="match status" value="1"/>
</dbReference>
<comment type="function">
    <text evidence="1">Intake of glucose and galactose.</text>
</comment>
<dbReference type="InterPro" id="IPR020846">
    <property type="entry name" value="MFS_dom"/>
</dbReference>
<feature type="domain" description="Major facilitator superfamily (MFS) profile" evidence="9">
    <location>
        <begin position="18"/>
        <end position="432"/>
    </location>
</feature>
<evidence type="ECO:0000256" key="6">
    <source>
        <dbReference type="ARBA" id="ARBA00022989"/>
    </source>
</evidence>
<dbReference type="InterPro" id="IPR011701">
    <property type="entry name" value="MFS"/>
</dbReference>
<keyword evidence="11" id="KW-1185">Reference proteome</keyword>
<dbReference type="GO" id="GO:1904659">
    <property type="term" value="P:D-glucose transmembrane transport"/>
    <property type="evidence" value="ECO:0007669"/>
    <property type="project" value="InterPro"/>
</dbReference>